<sequence length="50" mass="5756">MLEKLRERLQAHAPRRLRLDLPQAAVLIPLVARPEPTLLFTPPRRAPLHS</sequence>
<name>A0A1B8NUQ4_HALEL</name>
<organism evidence="1 2">
    <name type="scientific">Halomonas elongata</name>
    <dbReference type="NCBI Taxonomy" id="2746"/>
    <lineage>
        <taxon>Bacteria</taxon>
        <taxon>Pseudomonadati</taxon>
        <taxon>Pseudomonadota</taxon>
        <taxon>Gammaproteobacteria</taxon>
        <taxon>Oceanospirillales</taxon>
        <taxon>Halomonadaceae</taxon>
        <taxon>Halomonas</taxon>
    </lineage>
</organism>
<dbReference type="Proteomes" id="UP000092504">
    <property type="component" value="Unassembled WGS sequence"/>
</dbReference>
<comment type="caution">
    <text evidence="1">The sequence shown here is derived from an EMBL/GenBank/DDBJ whole genome shotgun (WGS) entry which is preliminary data.</text>
</comment>
<gene>
    <name evidence="1" type="ORF">A8U91_02749</name>
</gene>
<dbReference type="AlphaFoldDB" id="A0A1B8NUQ4"/>
<evidence type="ECO:0000313" key="2">
    <source>
        <dbReference type="Proteomes" id="UP000092504"/>
    </source>
</evidence>
<dbReference type="PATRIC" id="fig|2746.7.peg.2817"/>
<dbReference type="EMBL" id="MAJD01000002">
    <property type="protein sequence ID" value="OBX33708.1"/>
    <property type="molecule type" value="Genomic_DNA"/>
</dbReference>
<evidence type="ECO:0000313" key="1">
    <source>
        <dbReference type="EMBL" id="OBX33708.1"/>
    </source>
</evidence>
<proteinExistence type="predicted"/>
<reference evidence="1 2" key="1">
    <citation type="submission" date="2016-06" db="EMBL/GenBank/DDBJ databases">
        <title>Genome sequence of halotolerant plant growth promoting strain of Halomonas elongata HEK1 isolated from salterns of Rann of Kutch, Gujarat, India.</title>
        <authorList>
            <person name="Gaba S."/>
            <person name="Singh R.N."/>
            <person name="Abrol S."/>
            <person name="Kaushik R."/>
            <person name="Saxena A.K."/>
        </authorList>
    </citation>
    <scope>NUCLEOTIDE SEQUENCE [LARGE SCALE GENOMIC DNA]</scope>
    <source>
        <strain evidence="1 2">HEK1</strain>
    </source>
</reference>
<protein>
    <submittedName>
        <fullName evidence="1">Uncharacterized protein</fullName>
    </submittedName>
</protein>
<accession>A0A1B8NUQ4</accession>